<dbReference type="PRINTS" id="PR00080">
    <property type="entry name" value="SDRFAMILY"/>
</dbReference>
<dbReference type="GO" id="GO:0048038">
    <property type="term" value="F:quinone binding"/>
    <property type="evidence" value="ECO:0007669"/>
    <property type="project" value="TreeGrafter"/>
</dbReference>
<evidence type="ECO:0000313" key="3">
    <source>
        <dbReference type="EMBL" id="MBL0390678.1"/>
    </source>
</evidence>
<name>A0A937CSN0_9BURK</name>
<dbReference type="Pfam" id="PF13561">
    <property type="entry name" value="adh_short_C2"/>
    <property type="match status" value="1"/>
</dbReference>
<proteinExistence type="inferred from homology"/>
<keyword evidence="2" id="KW-0560">Oxidoreductase</keyword>
<dbReference type="Gene3D" id="3.40.50.720">
    <property type="entry name" value="NAD(P)-binding Rossmann-like Domain"/>
    <property type="match status" value="1"/>
</dbReference>
<comment type="similarity">
    <text evidence="1">Belongs to the short-chain dehydrogenases/reductases (SDR) family.</text>
</comment>
<dbReference type="PANTHER" id="PTHR42760:SF133">
    <property type="entry name" value="3-OXOACYL-[ACYL-CARRIER-PROTEIN] REDUCTASE"/>
    <property type="match status" value="1"/>
</dbReference>
<dbReference type="PRINTS" id="PR00081">
    <property type="entry name" value="GDHRDH"/>
</dbReference>
<dbReference type="CDD" id="cd05233">
    <property type="entry name" value="SDR_c"/>
    <property type="match status" value="1"/>
</dbReference>
<keyword evidence="4" id="KW-1185">Reference proteome</keyword>
<dbReference type="RefSeq" id="WP_201673266.1">
    <property type="nucleotide sequence ID" value="NZ_JAEQNE010000001.1"/>
</dbReference>
<dbReference type="GO" id="GO:0006633">
    <property type="term" value="P:fatty acid biosynthetic process"/>
    <property type="evidence" value="ECO:0007669"/>
    <property type="project" value="TreeGrafter"/>
</dbReference>
<dbReference type="FunFam" id="3.40.50.720:FF:000084">
    <property type="entry name" value="Short-chain dehydrogenase reductase"/>
    <property type="match status" value="1"/>
</dbReference>
<dbReference type="GO" id="GO:0016616">
    <property type="term" value="F:oxidoreductase activity, acting on the CH-OH group of donors, NAD or NADP as acceptor"/>
    <property type="evidence" value="ECO:0007669"/>
    <property type="project" value="TreeGrafter"/>
</dbReference>
<dbReference type="Proteomes" id="UP000599109">
    <property type="component" value="Unassembled WGS sequence"/>
</dbReference>
<dbReference type="AlphaFoldDB" id="A0A937CSN0"/>
<protein>
    <submittedName>
        <fullName evidence="3">SDR family oxidoreductase</fullName>
    </submittedName>
</protein>
<organism evidence="3 4">
    <name type="scientific">Ramlibacter monticola</name>
    <dbReference type="NCBI Taxonomy" id="1926872"/>
    <lineage>
        <taxon>Bacteria</taxon>
        <taxon>Pseudomonadati</taxon>
        <taxon>Pseudomonadota</taxon>
        <taxon>Betaproteobacteria</taxon>
        <taxon>Burkholderiales</taxon>
        <taxon>Comamonadaceae</taxon>
        <taxon>Ramlibacter</taxon>
    </lineage>
</organism>
<comment type="caution">
    <text evidence="3">The sequence shown here is derived from an EMBL/GenBank/DDBJ whole genome shotgun (WGS) entry which is preliminary data.</text>
</comment>
<dbReference type="InterPro" id="IPR036291">
    <property type="entry name" value="NAD(P)-bd_dom_sf"/>
</dbReference>
<reference evidence="3 4" key="1">
    <citation type="journal article" date="2017" name="Int. J. Syst. Evol. Microbiol.">
        <title>Ramlibacter monticola sp. nov., isolated from forest soil.</title>
        <authorList>
            <person name="Chaudhary D.K."/>
            <person name="Kim J."/>
        </authorList>
    </citation>
    <scope>NUCLEOTIDE SEQUENCE [LARGE SCALE GENOMIC DNA]</scope>
    <source>
        <strain evidence="3 4">KACC 19175</strain>
    </source>
</reference>
<evidence type="ECO:0000313" key="4">
    <source>
        <dbReference type="Proteomes" id="UP000599109"/>
    </source>
</evidence>
<dbReference type="InterPro" id="IPR020904">
    <property type="entry name" value="Sc_DH/Rdtase_CS"/>
</dbReference>
<dbReference type="SUPFAM" id="SSF51735">
    <property type="entry name" value="NAD(P)-binding Rossmann-fold domains"/>
    <property type="match status" value="1"/>
</dbReference>
<evidence type="ECO:0000256" key="1">
    <source>
        <dbReference type="ARBA" id="ARBA00006484"/>
    </source>
</evidence>
<gene>
    <name evidence="3" type="ORF">JJ685_05920</name>
</gene>
<dbReference type="PROSITE" id="PS00061">
    <property type="entry name" value="ADH_SHORT"/>
    <property type="match status" value="1"/>
</dbReference>
<evidence type="ECO:0000256" key="2">
    <source>
        <dbReference type="ARBA" id="ARBA00023002"/>
    </source>
</evidence>
<accession>A0A937CSN0</accession>
<dbReference type="InterPro" id="IPR002347">
    <property type="entry name" value="SDR_fam"/>
</dbReference>
<dbReference type="NCBIfam" id="NF005559">
    <property type="entry name" value="PRK07231.1"/>
    <property type="match status" value="1"/>
</dbReference>
<dbReference type="PANTHER" id="PTHR42760">
    <property type="entry name" value="SHORT-CHAIN DEHYDROGENASES/REDUCTASES FAMILY MEMBER"/>
    <property type="match status" value="1"/>
</dbReference>
<dbReference type="EMBL" id="JAEQNE010000001">
    <property type="protein sequence ID" value="MBL0390678.1"/>
    <property type="molecule type" value="Genomic_DNA"/>
</dbReference>
<sequence length="264" mass="27350">MNAPAPRSSTRVNFGLAGRVCIVTGASQGIGEACARRLARDGAQVVVSDIEDARGQAVAKDVGGLYVHCDVGDAAQVDALVRQAMGAHGRIDVLVNNAGIFKAADFLDVTEADFDAVLRVNLKGSFLMGQAVARGMVKTGGGAIVNMSSVNAVLTIPTIASYNVSKGGINQLTRVMALALADKGVRVNAVAPGTIATELAAKAVLTSEEAKQRIMGRTPMKRLGEPWEVADVVAWLASDAASYVTGEIVVVDGGRMTLNYTVPV</sequence>